<dbReference type="InterPro" id="IPR027417">
    <property type="entry name" value="P-loop_NTPase"/>
</dbReference>
<comment type="similarity">
    <text evidence="4">Belongs to the MCM family.</text>
</comment>
<dbReference type="SUPFAM" id="SSF52540">
    <property type="entry name" value="P-loop containing nucleoside triphosphate hydrolases"/>
    <property type="match status" value="1"/>
</dbReference>
<comment type="caution">
    <text evidence="7">The sequence shown here is derived from an EMBL/GenBank/DDBJ whole genome shotgun (WGS) entry which is preliminary data.</text>
</comment>
<feature type="non-terminal residue" evidence="7">
    <location>
        <position position="242"/>
    </location>
</feature>
<dbReference type="OrthoDB" id="10036721at2759"/>
<keyword evidence="3 4" id="KW-0238">DNA-binding</keyword>
<evidence type="ECO:0000256" key="4">
    <source>
        <dbReference type="RuleBase" id="RU004070"/>
    </source>
</evidence>
<dbReference type="Proteomes" id="UP000789342">
    <property type="component" value="Unassembled WGS sequence"/>
</dbReference>
<dbReference type="Gene3D" id="3.40.50.300">
    <property type="entry name" value="P-loop containing nucleotide triphosphate hydrolases"/>
    <property type="match status" value="1"/>
</dbReference>
<dbReference type="PRINTS" id="PR01657">
    <property type="entry name" value="MCMFAMILY"/>
</dbReference>
<dbReference type="PRINTS" id="PR01661">
    <property type="entry name" value="MCMPROTEIN5"/>
</dbReference>
<dbReference type="GO" id="GO:0017116">
    <property type="term" value="F:single-stranded DNA helicase activity"/>
    <property type="evidence" value="ECO:0007669"/>
    <property type="project" value="TreeGrafter"/>
</dbReference>
<evidence type="ECO:0000256" key="1">
    <source>
        <dbReference type="ARBA" id="ARBA00022741"/>
    </source>
</evidence>
<protein>
    <recommendedName>
        <fullName evidence="5">DNA replication licensing factor MCM5</fullName>
        <ecNumber evidence="5">3.6.4.12</ecNumber>
    </recommendedName>
</protein>
<dbReference type="EC" id="3.6.4.12" evidence="5"/>
<organism evidence="7 8">
    <name type="scientific">Acaulospora morrowiae</name>
    <dbReference type="NCBI Taxonomy" id="94023"/>
    <lineage>
        <taxon>Eukaryota</taxon>
        <taxon>Fungi</taxon>
        <taxon>Fungi incertae sedis</taxon>
        <taxon>Mucoromycota</taxon>
        <taxon>Glomeromycotina</taxon>
        <taxon>Glomeromycetes</taxon>
        <taxon>Diversisporales</taxon>
        <taxon>Acaulosporaceae</taxon>
        <taxon>Acaulospora</taxon>
    </lineage>
</organism>
<dbReference type="GO" id="GO:0005524">
    <property type="term" value="F:ATP binding"/>
    <property type="evidence" value="ECO:0007669"/>
    <property type="project" value="UniProtKB-UniRule"/>
</dbReference>
<dbReference type="InterPro" id="IPR041562">
    <property type="entry name" value="MCM_lid"/>
</dbReference>
<comment type="subunit">
    <text evidence="5">Component of the MCM2-7 complex.</text>
</comment>
<keyword evidence="2 4" id="KW-0067">ATP-binding</keyword>
<keyword evidence="8" id="KW-1185">Reference proteome</keyword>
<feature type="non-terminal residue" evidence="7">
    <location>
        <position position="1"/>
    </location>
</feature>
<keyword evidence="5" id="KW-0347">Helicase</keyword>
<dbReference type="EMBL" id="CAJVPV010044141">
    <property type="protein sequence ID" value="CAG8766952.1"/>
    <property type="molecule type" value="Genomic_DNA"/>
</dbReference>
<dbReference type="GO" id="GO:0006270">
    <property type="term" value="P:DNA replication initiation"/>
    <property type="evidence" value="ECO:0007669"/>
    <property type="project" value="UniProtKB-UniRule"/>
</dbReference>
<keyword evidence="5" id="KW-0539">Nucleus</keyword>
<dbReference type="GO" id="GO:0043138">
    <property type="term" value="F:3'-5' DNA helicase activity"/>
    <property type="evidence" value="ECO:0007669"/>
    <property type="project" value="TreeGrafter"/>
</dbReference>
<dbReference type="InterPro" id="IPR031327">
    <property type="entry name" value="MCM"/>
</dbReference>
<comment type="function">
    <text evidence="5">Acts as component of the MCM2-7 complex (MCM complex) which is the replicative helicase essential for 'once per cell cycle' DNA replication initiation and elongation in eukaryotic cells. The active ATPase sites in the MCM2-7 ring are formed through the interaction surfaces of two neighboring subunits such that a critical structure of a conserved arginine finger motif is provided in trans relative to the ATP-binding site of the Walker A box of the adjacent subunit. The six ATPase active sites, however, are likely to contribute differentially to the complex helicase activity.</text>
</comment>
<dbReference type="GO" id="GO:0016787">
    <property type="term" value="F:hydrolase activity"/>
    <property type="evidence" value="ECO:0007669"/>
    <property type="project" value="UniProtKB-KW"/>
</dbReference>
<comment type="catalytic activity">
    <reaction evidence="5">
        <text>ATP + H2O = ADP + phosphate + H(+)</text>
        <dbReference type="Rhea" id="RHEA:13065"/>
        <dbReference type="ChEBI" id="CHEBI:15377"/>
        <dbReference type="ChEBI" id="CHEBI:15378"/>
        <dbReference type="ChEBI" id="CHEBI:30616"/>
        <dbReference type="ChEBI" id="CHEBI:43474"/>
        <dbReference type="ChEBI" id="CHEBI:456216"/>
        <dbReference type="EC" id="3.6.4.12"/>
    </reaction>
</comment>
<dbReference type="AlphaFoldDB" id="A0A9N9J672"/>
<dbReference type="Pfam" id="PF00493">
    <property type="entry name" value="MCM"/>
    <property type="match status" value="1"/>
</dbReference>
<feature type="domain" description="MCM C-terminal AAA(+) ATPase" evidence="6">
    <location>
        <begin position="1"/>
        <end position="92"/>
    </location>
</feature>
<evidence type="ECO:0000256" key="2">
    <source>
        <dbReference type="ARBA" id="ARBA00022840"/>
    </source>
</evidence>
<sequence length="242" mass="27293">EFDKMRDEDRVAIHEAMEQQTISIAKAGITTILNSRTSVLAAANPIFGRYDDLKTPGENIDFQTTILSRFDMIFIVRDEHNDLRDRDIARHVLTIHMHRAPPEPAAGEIDIATMKKYLGYARLKCAPRLSAEAAEKLSSHFVSIRSEVRRIEEDTGTRSTIPITIRQLEAIVRISESLAKMTLSPRVTEQHVDEAIRLFKKSTMDALQSGEVEGISQAQMAREVKNVEKQIKDRIPIGSRAS</sequence>
<name>A0A9N9J672_9GLOM</name>
<keyword evidence="5" id="KW-0131">Cell cycle</keyword>
<dbReference type="GO" id="GO:0003688">
    <property type="term" value="F:DNA replication origin binding"/>
    <property type="evidence" value="ECO:0007669"/>
    <property type="project" value="UniProtKB-UniRule"/>
</dbReference>
<dbReference type="PANTHER" id="PTHR11630">
    <property type="entry name" value="DNA REPLICATION LICENSING FACTOR MCM FAMILY MEMBER"/>
    <property type="match status" value="1"/>
</dbReference>
<dbReference type="GO" id="GO:0005634">
    <property type="term" value="C:nucleus"/>
    <property type="evidence" value="ECO:0007669"/>
    <property type="project" value="UniProtKB-SubCell"/>
</dbReference>
<reference evidence="7" key="1">
    <citation type="submission" date="2021-06" db="EMBL/GenBank/DDBJ databases">
        <authorList>
            <person name="Kallberg Y."/>
            <person name="Tangrot J."/>
            <person name="Rosling A."/>
        </authorList>
    </citation>
    <scope>NUCLEOTIDE SEQUENCE</scope>
    <source>
        <strain evidence="7">CL551</strain>
    </source>
</reference>
<evidence type="ECO:0000313" key="8">
    <source>
        <dbReference type="Proteomes" id="UP000789342"/>
    </source>
</evidence>
<proteinExistence type="inferred from homology"/>
<keyword evidence="5" id="KW-0235">DNA replication</keyword>
<dbReference type="Pfam" id="PF17855">
    <property type="entry name" value="MCM_lid"/>
    <property type="match status" value="1"/>
</dbReference>
<keyword evidence="1 4" id="KW-0547">Nucleotide-binding</keyword>
<gene>
    <name evidence="7" type="ORF">AMORRO_LOCUS16343</name>
</gene>
<evidence type="ECO:0000313" key="7">
    <source>
        <dbReference type="EMBL" id="CAG8766952.1"/>
    </source>
</evidence>
<dbReference type="InterPro" id="IPR008048">
    <property type="entry name" value="MCM5"/>
</dbReference>
<evidence type="ECO:0000259" key="6">
    <source>
        <dbReference type="PROSITE" id="PS50051"/>
    </source>
</evidence>
<accession>A0A9N9J672</accession>
<dbReference type="GO" id="GO:0000727">
    <property type="term" value="P:double-strand break repair via break-induced replication"/>
    <property type="evidence" value="ECO:0007669"/>
    <property type="project" value="TreeGrafter"/>
</dbReference>
<evidence type="ECO:0000256" key="5">
    <source>
        <dbReference type="RuleBase" id="RU368063"/>
    </source>
</evidence>
<dbReference type="PROSITE" id="PS50051">
    <property type="entry name" value="MCM_2"/>
    <property type="match status" value="1"/>
</dbReference>
<dbReference type="PANTHER" id="PTHR11630:SF42">
    <property type="entry name" value="DNA REPLICATION LICENSING FACTOR MCM5"/>
    <property type="match status" value="1"/>
</dbReference>
<keyword evidence="5" id="KW-0378">Hydrolase</keyword>
<evidence type="ECO:0000256" key="3">
    <source>
        <dbReference type="ARBA" id="ARBA00023125"/>
    </source>
</evidence>
<dbReference type="InterPro" id="IPR001208">
    <property type="entry name" value="MCM_dom"/>
</dbReference>
<dbReference type="SMART" id="SM00350">
    <property type="entry name" value="MCM"/>
    <property type="match status" value="1"/>
</dbReference>
<dbReference type="GO" id="GO:0003697">
    <property type="term" value="F:single-stranded DNA binding"/>
    <property type="evidence" value="ECO:0007669"/>
    <property type="project" value="TreeGrafter"/>
</dbReference>
<dbReference type="GO" id="GO:0042555">
    <property type="term" value="C:MCM complex"/>
    <property type="evidence" value="ECO:0007669"/>
    <property type="project" value="UniProtKB-UniRule"/>
</dbReference>
<comment type="subcellular location">
    <subcellularLocation>
        <location evidence="5">Nucleus</location>
    </subcellularLocation>
</comment>